<accession>A0A0P0XQR3</accession>
<feature type="compositionally biased region" description="Basic residues" evidence="1">
    <location>
        <begin position="96"/>
        <end position="105"/>
    </location>
</feature>
<feature type="region of interest" description="Disordered" evidence="1">
    <location>
        <begin position="1"/>
        <end position="132"/>
    </location>
</feature>
<feature type="compositionally biased region" description="Low complexity" evidence="1">
    <location>
        <begin position="83"/>
        <end position="95"/>
    </location>
</feature>
<dbReference type="EMBL" id="AP014965">
    <property type="protein sequence ID" value="BAT09207.1"/>
    <property type="molecule type" value="Genomic_DNA"/>
</dbReference>
<organism evidence="2 3">
    <name type="scientific">Oryza sativa subsp. japonica</name>
    <name type="common">Rice</name>
    <dbReference type="NCBI Taxonomy" id="39947"/>
    <lineage>
        <taxon>Eukaryota</taxon>
        <taxon>Viridiplantae</taxon>
        <taxon>Streptophyta</taxon>
        <taxon>Embryophyta</taxon>
        <taxon>Tracheophyta</taxon>
        <taxon>Spermatophyta</taxon>
        <taxon>Magnoliopsida</taxon>
        <taxon>Liliopsida</taxon>
        <taxon>Poales</taxon>
        <taxon>Poaceae</taxon>
        <taxon>BOP clade</taxon>
        <taxon>Oryzoideae</taxon>
        <taxon>Oryzeae</taxon>
        <taxon>Oryzinae</taxon>
        <taxon>Oryza</taxon>
        <taxon>Oryza sativa</taxon>
    </lineage>
</organism>
<evidence type="ECO:0000256" key="1">
    <source>
        <dbReference type="SAM" id="MobiDB-lite"/>
    </source>
</evidence>
<feature type="compositionally biased region" description="Basic and acidic residues" evidence="1">
    <location>
        <begin position="8"/>
        <end position="23"/>
    </location>
</feature>
<reference evidence="2 3" key="3">
    <citation type="journal article" date="2013" name="Rice">
        <title>Improvement of the Oryza sativa Nipponbare reference genome using next generation sequence and optical map data.</title>
        <authorList>
            <person name="Kawahara Y."/>
            <person name="de la Bastide M."/>
            <person name="Hamilton J.P."/>
            <person name="Kanamori H."/>
            <person name="McCombie W.R."/>
            <person name="Ouyang S."/>
            <person name="Schwartz D.C."/>
            <person name="Tanaka T."/>
            <person name="Wu J."/>
            <person name="Zhou S."/>
            <person name="Childs K.L."/>
            <person name="Davidson R.M."/>
            <person name="Lin H."/>
            <person name="Quesada-Ocampo L."/>
            <person name="Vaillancourt B."/>
            <person name="Sakai H."/>
            <person name="Lee S.S."/>
            <person name="Kim J."/>
            <person name="Numa H."/>
            <person name="Itoh T."/>
            <person name="Buell C.R."/>
            <person name="Matsumoto T."/>
        </authorList>
    </citation>
    <scope>NUCLEOTIDE SEQUENCE [LARGE SCALE GENOMIC DNA]</scope>
    <source>
        <strain evidence="3">cv. Nipponbare</strain>
    </source>
</reference>
<reference evidence="2 3" key="2">
    <citation type="journal article" date="2013" name="Plant Cell Physiol.">
        <title>Rice Annotation Project Database (RAP-DB): an integrative and interactive database for rice genomics.</title>
        <authorList>
            <person name="Sakai H."/>
            <person name="Lee S.S."/>
            <person name="Tanaka T."/>
            <person name="Numa H."/>
            <person name="Kim J."/>
            <person name="Kawahara Y."/>
            <person name="Wakimoto H."/>
            <person name="Yang C.C."/>
            <person name="Iwamoto M."/>
            <person name="Abe T."/>
            <person name="Yamada Y."/>
            <person name="Muto A."/>
            <person name="Inokuchi H."/>
            <person name="Ikemura T."/>
            <person name="Matsumoto T."/>
            <person name="Sasaki T."/>
            <person name="Itoh T."/>
        </authorList>
    </citation>
    <scope>NUCLEOTIDE SEQUENCE [LARGE SCALE GENOMIC DNA]</scope>
    <source>
        <strain evidence="3">cv. Nipponbare</strain>
    </source>
</reference>
<gene>
    <name evidence="2" type="ordered locus">Os09g0541600</name>
    <name evidence="2" type="ORF">OSNPB_090541600</name>
</gene>
<sequence length="174" mass="20355">TRLAGSGHDVRRAHEGAHEEVRQGGHRRPPLRLLRLHHRPLRRHRQQRRRRRHLPQDRHLPQRRRRRRRGRRDPHPFRRRPRGGAAAQPDAGARGVQRRRARPRPHVQQGAASRQGPRHPRAHAARRQVPRALEARQDLSSCSLFWENDAYSPSRTACSECNAVNYSMLQFGAV</sequence>
<reference evidence="3" key="1">
    <citation type="journal article" date="2005" name="Nature">
        <title>The map-based sequence of the rice genome.</title>
        <authorList>
            <consortium name="International rice genome sequencing project (IRGSP)"/>
            <person name="Matsumoto T."/>
            <person name="Wu J."/>
            <person name="Kanamori H."/>
            <person name="Katayose Y."/>
            <person name="Fujisawa M."/>
            <person name="Namiki N."/>
            <person name="Mizuno H."/>
            <person name="Yamamoto K."/>
            <person name="Antonio B.A."/>
            <person name="Baba T."/>
            <person name="Sakata K."/>
            <person name="Nagamura Y."/>
            <person name="Aoki H."/>
            <person name="Arikawa K."/>
            <person name="Arita K."/>
            <person name="Bito T."/>
            <person name="Chiden Y."/>
            <person name="Fujitsuka N."/>
            <person name="Fukunaka R."/>
            <person name="Hamada M."/>
            <person name="Harada C."/>
            <person name="Hayashi A."/>
            <person name="Hijishita S."/>
            <person name="Honda M."/>
            <person name="Hosokawa S."/>
            <person name="Ichikawa Y."/>
            <person name="Idonuma A."/>
            <person name="Iijima M."/>
            <person name="Ikeda M."/>
            <person name="Ikeno M."/>
            <person name="Ito K."/>
            <person name="Ito S."/>
            <person name="Ito T."/>
            <person name="Ito Y."/>
            <person name="Ito Y."/>
            <person name="Iwabuchi A."/>
            <person name="Kamiya K."/>
            <person name="Karasawa W."/>
            <person name="Kurita K."/>
            <person name="Katagiri S."/>
            <person name="Kikuta A."/>
            <person name="Kobayashi H."/>
            <person name="Kobayashi N."/>
            <person name="Machita K."/>
            <person name="Maehara T."/>
            <person name="Masukawa M."/>
            <person name="Mizubayashi T."/>
            <person name="Mukai Y."/>
            <person name="Nagasaki H."/>
            <person name="Nagata Y."/>
            <person name="Naito S."/>
            <person name="Nakashima M."/>
            <person name="Nakama Y."/>
            <person name="Nakamichi Y."/>
            <person name="Nakamura M."/>
            <person name="Meguro A."/>
            <person name="Negishi M."/>
            <person name="Ohta I."/>
            <person name="Ohta T."/>
            <person name="Okamoto M."/>
            <person name="Ono N."/>
            <person name="Saji S."/>
            <person name="Sakaguchi M."/>
            <person name="Sakai K."/>
            <person name="Shibata M."/>
            <person name="Shimokawa T."/>
            <person name="Song J."/>
            <person name="Takazaki Y."/>
            <person name="Terasawa K."/>
            <person name="Tsugane M."/>
            <person name="Tsuji K."/>
            <person name="Ueda S."/>
            <person name="Waki K."/>
            <person name="Yamagata H."/>
            <person name="Yamamoto M."/>
            <person name="Yamamoto S."/>
            <person name="Yamane H."/>
            <person name="Yoshiki S."/>
            <person name="Yoshihara R."/>
            <person name="Yukawa K."/>
            <person name="Zhong H."/>
            <person name="Yano M."/>
            <person name="Yuan Q."/>
            <person name="Ouyang S."/>
            <person name="Liu J."/>
            <person name="Jones K.M."/>
            <person name="Gansberger K."/>
            <person name="Moffat K."/>
            <person name="Hill J."/>
            <person name="Bera J."/>
            <person name="Fadrosh D."/>
            <person name="Jin S."/>
            <person name="Johri S."/>
            <person name="Kim M."/>
            <person name="Overton L."/>
            <person name="Reardon M."/>
            <person name="Tsitrin T."/>
            <person name="Vuong H."/>
            <person name="Weaver B."/>
            <person name="Ciecko A."/>
            <person name="Tallon L."/>
            <person name="Jackson J."/>
            <person name="Pai G."/>
            <person name="Aken S.V."/>
            <person name="Utterback T."/>
            <person name="Reidmuller S."/>
            <person name="Feldblyum T."/>
            <person name="Hsiao J."/>
            <person name="Zismann V."/>
            <person name="Iobst S."/>
            <person name="de Vazeille A.R."/>
            <person name="Buell C.R."/>
            <person name="Ying K."/>
            <person name="Li Y."/>
            <person name="Lu T."/>
            <person name="Huang Y."/>
            <person name="Zhao Q."/>
            <person name="Feng Q."/>
            <person name="Zhang L."/>
            <person name="Zhu J."/>
            <person name="Weng Q."/>
            <person name="Mu J."/>
            <person name="Lu Y."/>
            <person name="Fan D."/>
            <person name="Liu Y."/>
            <person name="Guan J."/>
            <person name="Zhang Y."/>
            <person name="Yu S."/>
            <person name="Liu X."/>
            <person name="Zhang Y."/>
            <person name="Hong G."/>
            <person name="Han B."/>
            <person name="Choisne N."/>
            <person name="Demange N."/>
            <person name="Orjeda G."/>
            <person name="Samain S."/>
            <person name="Cattolico L."/>
            <person name="Pelletier E."/>
            <person name="Couloux A."/>
            <person name="Segurens B."/>
            <person name="Wincker P."/>
            <person name="D'Hont A."/>
            <person name="Scarpelli C."/>
            <person name="Weissenbach J."/>
            <person name="Salanoubat M."/>
            <person name="Quetier F."/>
            <person name="Yu Y."/>
            <person name="Kim H.R."/>
            <person name="Rambo T."/>
            <person name="Currie J."/>
            <person name="Collura K."/>
            <person name="Luo M."/>
            <person name="Yang T."/>
            <person name="Ammiraju J.S.S."/>
            <person name="Engler F."/>
            <person name="Soderlund C."/>
            <person name="Wing R.A."/>
            <person name="Palmer L.E."/>
            <person name="de la Bastide M."/>
            <person name="Spiegel L."/>
            <person name="Nascimento L."/>
            <person name="Zutavern T."/>
            <person name="O'Shaughnessy A."/>
            <person name="Dike S."/>
            <person name="Dedhia N."/>
            <person name="Preston R."/>
            <person name="Balija V."/>
            <person name="McCombie W.R."/>
            <person name="Chow T."/>
            <person name="Chen H."/>
            <person name="Chung M."/>
            <person name="Chen C."/>
            <person name="Shaw J."/>
            <person name="Wu H."/>
            <person name="Hsiao K."/>
            <person name="Chao Y."/>
            <person name="Chu M."/>
            <person name="Cheng C."/>
            <person name="Hour A."/>
            <person name="Lee P."/>
            <person name="Lin S."/>
            <person name="Lin Y."/>
            <person name="Liou J."/>
            <person name="Liu S."/>
            <person name="Hsing Y."/>
            <person name="Raghuvanshi S."/>
            <person name="Mohanty A."/>
            <person name="Bharti A.K."/>
            <person name="Gaur A."/>
            <person name="Gupta V."/>
            <person name="Kumar D."/>
            <person name="Ravi V."/>
            <person name="Vij S."/>
            <person name="Kapur A."/>
            <person name="Khurana P."/>
            <person name="Khurana P."/>
            <person name="Khurana J.P."/>
            <person name="Tyagi A.K."/>
            <person name="Gaikwad K."/>
            <person name="Singh A."/>
            <person name="Dalal V."/>
            <person name="Srivastava S."/>
            <person name="Dixit A."/>
            <person name="Pal A.K."/>
            <person name="Ghazi I.A."/>
            <person name="Yadav M."/>
            <person name="Pandit A."/>
            <person name="Bhargava A."/>
            <person name="Sureshbabu K."/>
            <person name="Batra K."/>
            <person name="Sharma T.R."/>
            <person name="Mohapatra T."/>
            <person name="Singh N.K."/>
            <person name="Messing J."/>
            <person name="Nelson A.B."/>
            <person name="Fuks G."/>
            <person name="Kavchok S."/>
            <person name="Keizer G."/>
            <person name="Linton E."/>
            <person name="Llaca V."/>
            <person name="Song R."/>
            <person name="Tanyolac B."/>
            <person name="Young S."/>
            <person name="Ho-Il K."/>
            <person name="Hahn J.H."/>
            <person name="Sangsakoo G."/>
            <person name="Vanavichit A."/>
            <person name="de Mattos Luiz.A.T."/>
            <person name="Zimmer P.D."/>
            <person name="Malone G."/>
            <person name="Dellagostin O."/>
            <person name="de Oliveira A.C."/>
            <person name="Bevan M."/>
            <person name="Bancroft I."/>
            <person name="Minx P."/>
            <person name="Cordum H."/>
            <person name="Wilson R."/>
            <person name="Cheng Z."/>
            <person name="Jin W."/>
            <person name="Jiang J."/>
            <person name="Leong S.A."/>
            <person name="Iwama H."/>
            <person name="Gojobori T."/>
            <person name="Itoh T."/>
            <person name="Niimura Y."/>
            <person name="Fujii Y."/>
            <person name="Habara T."/>
            <person name="Sakai H."/>
            <person name="Sato Y."/>
            <person name="Wilson G."/>
            <person name="Kumar K."/>
            <person name="McCouch S."/>
            <person name="Juretic N."/>
            <person name="Hoen D."/>
            <person name="Wright S."/>
            <person name="Bruskiewich R."/>
            <person name="Bureau T."/>
            <person name="Miyao A."/>
            <person name="Hirochika H."/>
            <person name="Nishikawa T."/>
            <person name="Kadowaki K."/>
            <person name="Sugiura M."/>
            <person name="Burr B."/>
            <person name="Sasaki T."/>
        </authorList>
    </citation>
    <scope>NUCLEOTIDE SEQUENCE [LARGE SCALE GENOMIC DNA]</scope>
    <source>
        <strain evidence="3">cv. Nipponbare</strain>
    </source>
</reference>
<dbReference type="Proteomes" id="UP000059680">
    <property type="component" value="Chromosome 9"/>
</dbReference>
<feature type="compositionally biased region" description="Basic residues" evidence="1">
    <location>
        <begin position="116"/>
        <end position="129"/>
    </location>
</feature>
<evidence type="ECO:0000313" key="2">
    <source>
        <dbReference type="EMBL" id="BAT09207.1"/>
    </source>
</evidence>
<dbReference type="PaxDb" id="39947-A0A0P0XQR3"/>
<dbReference type="AlphaFoldDB" id="A0A0P0XQR3"/>
<feature type="non-terminal residue" evidence="2">
    <location>
        <position position="174"/>
    </location>
</feature>
<protein>
    <submittedName>
        <fullName evidence="2">Os09g0541600 protein</fullName>
    </submittedName>
</protein>
<name>A0A0P0XQR3_ORYSJ</name>
<feature type="compositionally biased region" description="Basic residues" evidence="1">
    <location>
        <begin position="24"/>
        <end position="53"/>
    </location>
</feature>
<proteinExistence type="predicted"/>
<evidence type="ECO:0000313" key="3">
    <source>
        <dbReference type="Proteomes" id="UP000059680"/>
    </source>
</evidence>
<feature type="compositionally biased region" description="Basic residues" evidence="1">
    <location>
        <begin position="61"/>
        <end position="82"/>
    </location>
</feature>
<keyword evidence="3" id="KW-1185">Reference proteome</keyword>
<dbReference type="InParanoid" id="A0A0P0XQR3"/>
<dbReference type="Gramene" id="Os09t0541600-01">
    <property type="protein sequence ID" value="Os09t0541600-01"/>
    <property type="gene ID" value="Os09g0541600"/>
</dbReference>